<reference evidence="2 3" key="1">
    <citation type="submission" date="2014-02" db="EMBL/GenBank/DDBJ databases">
        <title>Genome sequence of Paenibacillus darwinianus reveals adaptive mechanisms for survival in Antarctic soils.</title>
        <authorList>
            <person name="Dsouza M."/>
            <person name="Taylor M.W."/>
            <person name="Turner S.J."/>
            <person name="Aislabie J."/>
        </authorList>
    </citation>
    <scope>NUCLEOTIDE SEQUENCE [LARGE SCALE GENOMIC DNA]</scope>
    <source>
        <strain evidence="2 3">CE1</strain>
    </source>
</reference>
<evidence type="ECO:0000313" key="2">
    <source>
        <dbReference type="EMBL" id="EXX90120.1"/>
    </source>
</evidence>
<sequence>MNYDIETWKAFLQERWLVLVLALVVLLIVIRVVKTVMKWAIVALIIVGVLFYSGYTLQDLNMDTVKSIGSQVTDRVKQEAVNAMAGEASQAAFTDNGDGSYTVTTDNLELKGKQGEDEVSVSFRGVTLGKWKIGEAIRSLIATAKSNG</sequence>
<feature type="transmembrane region" description="Helical" evidence="1">
    <location>
        <begin position="39"/>
        <end position="57"/>
    </location>
</feature>
<proteinExistence type="predicted"/>
<dbReference type="AlphaFoldDB" id="A0A9W5S2W1"/>
<keyword evidence="1" id="KW-0812">Transmembrane</keyword>
<organism evidence="2 3">
    <name type="scientific">Paenibacillus darwinianus</name>
    <dbReference type="NCBI Taxonomy" id="1380763"/>
    <lineage>
        <taxon>Bacteria</taxon>
        <taxon>Bacillati</taxon>
        <taxon>Bacillota</taxon>
        <taxon>Bacilli</taxon>
        <taxon>Bacillales</taxon>
        <taxon>Paenibacillaceae</taxon>
        <taxon>Paenibacillus</taxon>
    </lineage>
</organism>
<accession>A0A9W5S2W1</accession>
<dbReference type="EMBL" id="JFHU01000074">
    <property type="protein sequence ID" value="EXX90120.1"/>
    <property type="molecule type" value="Genomic_DNA"/>
</dbReference>
<keyword evidence="1" id="KW-1133">Transmembrane helix</keyword>
<comment type="caution">
    <text evidence="2">The sequence shown here is derived from an EMBL/GenBank/DDBJ whole genome shotgun (WGS) entry which is preliminary data.</text>
</comment>
<dbReference type="Proteomes" id="UP000053750">
    <property type="component" value="Unassembled WGS sequence"/>
</dbReference>
<evidence type="ECO:0000313" key="3">
    <source>
        <dbReference type="Proteomes" id="UP000053750"/>
    </source>
</evidence>
<gene>
    <name evidence="2" type="ORF">BG53_14120</name>
</gene>
<keyword evidence="1" id="KW-0472">Membrane</keyword>
<keyword evidence="3" id="KW-1185">Reference proteome</keyword>
<feature type="transmembrane region" description="Helical" evidence="1">
    <location>
        <begin position="16"/>
        <end position="33"/>
    </location>
</feature>
<name>A0A9W5S2W1_9BACL</name>
<protein>
    <submittedName>
        <fullName evidence="2">Uncharacterized protein</fullName>
    </submittedName>
</protein>
<evidence type="ECO:0000256" key="1">
    <source>
        <dbReference type="SAM" id="Phobius"/>
    </source>
</evidence>